<reference evidence="2 3" key="1">
    <citation type="submission" date="2018-08" db="EMBL/GenBank/DDBJ databases">
        <title>Genomic Encyclopedia of Archaeal and Bacterial Type Strains, Phase II (KMG-II): from individual species to whole genera.</title>
        <authorList>
            <person name="Goeker M."/>
        </authorList>
    </citation>
    <scope>NUCLEOTIDE SEQUENCE [LARGE SCALE GENOMIC DNA]</scope>
    <source>
        <strain evidence="2 3">DSM 45791</strain>
    </source>
</reference>
<evidence type="ECO:0000313" key="3">
    <source>
        <dbReference type="Proteomes" id="UP000256269"/>
    </source>
</evidence>
<dbReference type="Proteomes" id="UP000256269">
    <property type="component" value="Unassembled WGS sequence"/>
</dbReference>
<dbReference type="EMBL" id="QUNO01000039">
    <property type="protein sequence ID" value="REH17972.1"/>
    <property type="molecule type" value="Genomic_DNA"/>
</dbReference>
<feature type="signal peptide" evidence="1">
    <location>
        <begin position="1"/>
        <end position="28"/>
    </location>
</feature>
<keyword evidence="3" id="KW-1185">Reference proteome</keyword>
<evidence type="ECO:0000313" key="2">
    <source>
        <dbReference type="EMBL" id="REH17972.1"/>
    </source>
</evidence>
<evidence type="ECO:0000256" key="1">
    <source>
        <dbReference type="SAM" id="SignalP"/>
    </source>
</evidence>
<keyword evidence="1" id="KW-0732">Signal</keyword>
<proteinExistence type="predicted"/>
<comment type="caution">
    <text evidence="2">The sequence shown here is derived from an EMBL/GenBank/DDBJ whole genome shotgun (WGS) entry which is preliminary data.</text>
</comment>
<protein>
    <recommendedName>
        <fullName evidence="4">Secreted protein</fullName>
    </recommendedName>
</protein>
<sequence>MRMLIAKVLVAATLASGAALVSANTATAAEPCTQPPGGSKCVVNGAGVDTSKEIATTKAELNAGQKCVSGKIRLKHAEIIELKGTQTGDWYVFVTARCW</sequence>
<evidence type="ECO:0008006" key="4">
    <source>
        <dbReference type="Google" id="ProtNLM"/>
    </source>
</evidence>
<organism evidence="2 3">
    <name type="scientific">Kutzneria buriramensis</name>
    <dbReference type="NCBI Taxonomy" id="1045776"/>
    <lineage>
        <taxon>Bacteria</taxon>
        <taxon>Bacillati</taxon>
        <taxon>Actinomycetota</taxon>
        <taxon>Actinomycetes</taxon>
        <taxon>Pseudonocardiales</taxon>
        <taxon>Pseudonocardiaceae</taxon>
        <taxon>Kutzneria</taxon>
    </lineage>
</organism>
<gene>
    <name evidence="2" type="ORF">BCF44_1394</name>
</gene>
<name>A0A3E0G5M1_9PSEU</name>
<accession>A0A3E0G5M1</accession>
<feature type="chain" id="PRO_5017695062" description="Secreted protein" evidence="1">
    <location>
        <begin position="29"/>
        <end position="99"/>
    </location>
</feature>
<dbReference type="AlphaFoldDB" id="A0A3E0G5M1"/>